<organism evidence="2 3">
    <name type="scientific">Nocardia seriolae</name>
    <dbReference type="NCBI Taxonomy" id="37332"/>
    <lineage>
        <taxon>Bacteria</taxon>
        <taxon>Bacillati</taxon>
        <taxon>Actinomycetota</taxon>
        <taxon>Actinomycetes</taxon>
        <taxon>Mycobacteriales</taxon>
        <taxon>Nocardiaceae</taxon>
        <taxon>Nocardia</taxon>
    </lineage>
</organism>
<dbReference type="EMBL" id="BBYQ01000219">
    <property type="protein sequence ID" value="GAP33186.1"/>
    <property type="molecule type" value="Genomic_DNA"/>
</dbReference>
<dbReference type="RefSeq" id="WP_033090570.1">
    <property type="nucleotide sequence ID" value="NZ_AP017900.1"/>
</dbReference>
<dbReference type="Proteomes" id="UP000180166">
    <property type="component" value="Chromosome"/>
</dbReference>
<gene>
    <name evidence="1" type="ORF">NS506_03171</name>
    <name evidence="2" type="ORF">NSK11_contig00219-0002</name>
</gene>
<reference evidence="2 3" key="2">
    <citation type="journal article" date="2016" name="Genome Announc.">
        <title>Draft Genome Sequence of Erythromycin- and Oxytetracycline-Sensitive Nocardia seriolae Strain U-1 (NBRC 110359).</title>
        <authorList>
            <person name="Imajoh M."/>
            <person name="Sukeda M."/>
            <person name="Shimizu M."/>
            <person name="Yamane J."/>
            <person name="Ohnishi K."/>
            <person name="Oshima S."/>
        </authorList>
    </citation>
    <scope>NUCLEOTIDE SEQUENCE [LARGE SCALE GENOMIC DNA]</scope>
    <source>
        <strain evidence="2 3">U-1</strain>
    </source>
</reference>
<evidence type="ECO:0000313" key="2">
    <source>
        <dbReference type="EMBL" id="GAP33186.1"/>
    </source>
</evidence>
<dbReference type="AlphaFoldDB" id="A0A0B8NMT2"/>
<dbReference type="EMBL" id="CP017839">
    <property type="protein sequence ID" value="APA97227.1"/>
    <property type="molecule type" value="Genomic_DNA"/>
</dbReference>
<keyword evidence="3" id="KW-1185">Reference proteome</keyword>
<sequence length="90" mass="10494">MSDWESFIEISNKLHALSPEARKVAYDNWLRPGGSWDDMLLPPPESPRRPRRDQVVTLRVRIESVKSNARTWRRLALVSGLFLDELHDVL</sequence>
<evidence type="ECO:0000313" key="1">
    <source>
        <dbReference type="EMBL" id="APA97227.1"/>
    </source>
</evidence>
<proteinExistence type="predicted"/>
<dbReference type="KEGG" id="nsr:NS506_03171"/>
<reference evidence="1 4" key="3">
    <citation type="submission" date="2016-10" db="EMBL/GenBank/DDBJ databases">
        <title>Genome sequence of Nocardia seriolae strain EM150506, isolated from Anguila japonica.</title>
        <authorList>
            <person name="Han H.-J."/>
        </authorList>
    </citation>
    <scope>NUCLEOTIDE SEQUENCE [LARGE SCALE GENOMIC DNA]</scope>
    <source>
        <strain evidence="1 4">EM150506</strain>
    </source>
</reference>
<accession>A0A0B8NMT2</accession>
<name>A0A0B8NMT2_9NOCA</name>
<reference evidence="3" key="1">
    <citation type="submission" date="2015-07" db="EMBL/GenBank/DDBJ databases">
        <title>Nocardia seriolae U-1 whole genome shotgun sequence.</title>
        <authorList>
            <person name="Imajoh M."/>
            <person name="Fukumoto Y."/>
            <person name="Sukeda M."/>
            <person name="Yamane J."/>
            <person name="Yamasaki K."/>
            <person name="Shimizu M."/>
            <person name="Ohnishi K."/>
            <person name="Oshima S."/>
        </authorList>
    </citation>
    <scope>NUCLEOTIDE SEQUENCE [LARGE SCALE GENOMIC DNA]</scope>
    <source>
        <strain evidence="3">U-1</strain>
    </source>
</reference>
<dbReference type="GeneID" id="93373809"/>
<evidence type="ECO:0000313" key="3">
    <source>
        <dbReference type="Proteomes" id="UP000037179"/>
    </source>
</evidence>
<dbReference type="Proteomes" id="UP000037179">
    <property type="component" value="Unassembled WGS sequence"/>
</dbReference>
<protein>
    <submittedName>
        <fullName evidence="2">Uncharacterized protein</fullName>
    </submittedName>
</protein>
<evidence type="ECO:0000313" key="4">
    <source>
        <dbReference type="Proteomes" id="UP000180166"/>
    </source>
</evidence>